<dbReference type="GO" id="GO:0003824">
    <property type="term" value="F:catalytic activity"/>
    <property type="evidence" value="ECO:0007669"/>
    <property type="project" value="InterPro"/>
</dbReference>
<dbReference type="GO" id="GO:0046872">
    <property type="term" value="F:metal ion binding"/>
    <property type="evidence" value="ECO:0007669"/>
    <property type="project" value="UniProtKB-KW"/>
</dbReference>
<dbReference type="GO" id="GO:0051536">
    <property type="term" value="F:iron-sulfur cluster binding"/>
    <property type="evidence" value="ECO:0007669"/>
    <property type="project" value="UniProtKB-KW"/>
</dbReference>
<dbReference type="EMBL" id="FNHQ01000003">
    <property type="protein sequence ID" value="SDM24997.1"/>
    <property type="molecule type" value="Genomic_DNA"/>
</dbReference>
<dbReference type="STRING" id="349095.SAMN05660299_00525"/>
<evidence type="ECO:0000256" key="4">
    <source>
        <dbReference type="ARBA" id="ARBA00023014"/>
    </source>
</evidence>
<evidence type="ECO:0000256" key="2">
    <source>
        <dbReference type="ARBA" id="ARBA00022723"/>
    </source>
</evidence>
<keyword evidence="7" id="KW-1185">Reference proteome</keyword>
<dbReference type="Proteomes" id="UP000199309">
    <property type="component" value="Unassembled WGS sequence"/>
</dbReference>
<proteinExistence type="predicted"/>
<evidence type="ECO:0000313" key="7">
    <source>
        <dbReference type="Proteomes" id="UP000199309"/>
    </source>
</evidence>
<keyword evidence="1" id="KW-0949">S-adenosyl-L-methionine</keyword>
<evidence type="ECO:0000256" key="1">
    <source>
        <dbReference type="ARBA" id="ARBA00022691"/>
    </source>
</evidence>
<dbReference type="Gene3D" id="3.20.20.70">
    <property type="entry name" value="Aldolase class I"/>
    <property type="match status" value="1"/>
</dbReference>
<dbReference type="SFLD" id="SFLDS00029">
    <property type="entry name" value="Radical_SAM"/>
    <property type="match status" value="1"/>
</dbReference>
<dbReference type="SUPFAM" id="SSF102114">
    <property type="entry name" value="Radical SAM enzymes"/>
    <property type="match status" value="1"/>
</dbReference>
<reference evidence="6 7" key="1">
    <citation type="submission" date="2016-10" db="EMBL/GenBank/DDBJ databases">
        <authorList>
            <person name="de Groot N.N."/>
        </authorList>
    </citation>
    <scope>NUCLEOTIDE SEQUENCE [LARGE SCALE GENOMIC DNA]</scope>
    <source>
        <strain evidence="6 7">DSM 16981</strain>
    </source>
</reference>
<gene>
    <name evidence="6" type="ORF">SAMN05660299_00525</name>
</gene>
<dbReference type="CDD" id="cd01335">
    <property type="entry name" value="Radical_SAM"/>
    <property type="match status" value="1"/>
</dbReference>
<protein>
    <submittedName>
        <fullName evidence="6">Radical SAM superfamily enzyme, MoaA/NifB/PqqE/SkfB family</fullName>
    </submittedName>
</protein>
<keyword evidence="2" id="KW-0479">Metal-binding</keyword>
<dbReference type="PROSITE" id="PS51918">
    <property type="entry name" value="RADICAL_SAM"/>
    <property type="match status" value="1"/>
</dbReference>
<accession>A0A1G9RPW8</accession>
<keyword evidence="4" id="KW-0411">Iron-sulfur</keyword>
<dbReference type="RefSeq" id="WP_245675057.1">
    <property type="nucleotide sequence ID" value="NZ_FNHQ01000003.1"/>
</dbReference>
<sequence length="472" mass="54203">MSTIKNKMTRMLLKEGLDLAIHHMEKNPETGMQDVAMLVNKYFKPTPYDRNQMGQNTFSYMEQYLRNPQSKWRRYAEDLLRDIDKNVLKTFILNSAYEAGYKGNNLRHQLMEQKLCNIPWAILFDPTSMCNMHCTGCWAAEYGHMLNLSNEDMDAIVRQGEKIGCHFYLLTGGEPLMRKNDIIILARKHPTSEFHIFTNGSLITDEFCQAAVAVGNLSFSLSIEGFEKANDERRGKGSFRRIMKAMDILHRNRLLFGISVCYTKLNYKNVTSDEFLDMVIEKGCKYAWYFHYMPVGNEAVPDLLLSPDERTYMYHRVREIRSEQCDKLFFAIDFQNDGEFIDGCIAGGRAYLHINANGDIEPCVFIHYSDTNIHTGTVMEALENPLFMAYHTRQPFNENLLQPCPMLENPSILPEIIRESKAPSTDLQSPESAEHLCAKCKKYAKDWQAAADTLWMESGHSGHSGHSGNRVS</sequence>
<dbReference type="SFLD" id="SFLDG01067">
    <property type="entry name" value="SPASM/twitch_domain_containing"/>
    <property type="match status" value="1"/>
</dbReference>
<dbReference type="InterPro" id="IPR058240">
    <property type="entry name" value="rSAM_sf"/>
</dbReference>
<name>A0A1G9RPW8_9FIRM</name>
<dbReference type="PANTHER" id="PTHR43524:SF1">
    <property type="entry name" value="RADICAL SAM SUPERFAMILY PROTEIN"/>
    <property type="match status" value="1"/>
</dbReference>
<dbReference type="AlphaFoldDB" id="A0A1G9RPW8"/>
<dbReference type="InterPro" id="IPR007197">
    <property type="entry name" value="rSAM"/>
</dbReference>
<dbReference type="CDD" id="cd21128">
    <property type="entry name" value="SPASM_rSAM"/>
    <property type="match status" value="1"/>
</dbReference>
<evidence type="ECO:0000313" key="6">
    <source>
        <dbReference type="EMBL" id="SDM24997.1"/>
    </source>
</evidence>
<keyword evidence="3" id="KW-0408">Iron</keyword>
<feature type="domain" description="Radical SAM core" evidence="5">
    <location>
        <begin position="116"/>
        <end position="323"/>
    </location>
</feature>
<dbReference type="PANTHER" id="PTHR43524">
    <property type="entry name" value="RADICAL SAM SUPERFAMILY PROTEIN"/>
    <property type="match status" value="1"/>
</dbReference>
<organism evidence="6 7">
    <name type="scientific">Megasphaera paucivorans</name>
    <dbReference type="NCBI Taxonomy" id="349095"/>
    <lineage>
        <taxon>Bacteria</taxon>
        <taxon>Bacillati</taxon>
        <taxon>Bacillota</taxon>
        <taxon>Negativicutes</taxon>
        <taxon>Veillonellales</taxon>
        <taxon>Veillonellaceae</taxon>
        <taxon>Megasphaera</taxon>
    </lineage>
</organism>
<evidence type="ECO:0000256" key="3">
    <source>
        <dbReference type="ARBA" id="ARBA00023004"/>
    </source>
</evidence>
<dbReference type="Pfam" id="PF04055">
    <property type="entry name" value="Radical_SAM"/>
    <property type="match status" value="1"/>
</dbReference>
<evidence type="ECO:0000259" key="5">
    <source>
        <dbReference type="PROSITE" id="PS51918"/>
    </source>
</evidence>
<dbReference type="InterPro" id="IPR013785">
    <property type="entry name" value="Aldolase_TIM"/>
</dbReference>